<dbReference type="OrthoDB" id="6721348at2759"/>
<comment type="caution">
    <text evidence="1">The sequence shown here is derived from an EMBL/GenBank/DDBJ whole genome shotgun (WGS) entry which is preliminary data.</text>
</comment>
<dbReference type="EMBL" id="BGPR01025223">
    <property type="protein sequence ID" value="GBN93957.1"/>
    <property type="molecule type" value="Genomic_DNA"/>
</dbReference>
<proteinExistence type="predicted"/>
<dbReference type="Proteomes" id="UP000499080">
    <property type="component" value="Unassembled WGS sequence"/>
</dbReference>
<dbReference type="PANTHER" id="PTHR46114">
    <property type="entry name" value="APPLE DOMAIN-CONTAINING PROTEIN"/>
    <property type="match status" value="1"/>
</dbReference>
<sequence length="148" mass="17749">MTELQKNAWSEFKNIVKYFLGNTQTQNYTEIVQQLLESYKMLGCNMSMKLHFLHSHLDDFPKTLGAVSDEEDERFHQDLKVLEARFQGSWGVYMMADYCWSIKRECPQINTPEKAISENFYLNMYVYRLVKKKLYYLHEHNLTCSNYM</sequence>
<reference evidence="1 2" key="1">
    <citation type="journal article" date="2019" name="Sci. Rep.">
        <title>Orb-weaving spider Araneus ventricosus genome elucidates the spidroin gene catalogue.</title>
        <authorList>
            <person name="Kono N."/>
            <person name="Nakamura H."/>
            <person name="Ohtoshi R."/>
            <person name="Moran D.A.P."/>
            <person name="Shinohara A."/>
            <person name="Yoshida Y."/>
            <person name="Fujiwara M."/>
            <person name="Mori M."/>
            <person name="Tomita M."/>
            <person name="Arakawa K."/>
        </authorList>
    </citation>
    <scope>NUCLEOTIDE SEQUENCE [LARGE SCALE GENOMIC DNA]</scope>
</reference>
<dbReference type="PANTHER" id="PTHR46114:SF1">
    <property type="entry name" value="ZAD DOMAIN-CONTAINING PROTEIN"/>
    <property type="match status" value="1"/>
</dbReference>
<protein>
    <submittedName>
        <fullName evidence="1">Uncharacterized protein</fullName>
    </submittedName>
</protein>
<name>A0A4Y2T0A9_ARAVE</name>
<keyword evidence="2" id="KW-1185">Reference proteome</keyword>
<dbReference type="AlphaFoldDB" id="A0A4Y2T0A9"/>
<organism evidence="1 2">
    <name type="scientific">Araneus ventricosus</name>
    <name type="common">Orbweaver spider</name>
    <name type="synonym">Epeira ventricosa</name>
    <dbReference type="NCBI Taxonomy" id="182803"/>
    <lineage>
        <taxon>Eukaryota</taxon>
        <taxon>Metazoa</taxon>
        <taxon>Ecdysozoa</taxon>
        <taxon>Arthropoda</taxon>
        <taxon>Chelicerata</taxon>
        <taxon>Arachnida</taxon>
        <taxon>Araneae</taxon>
        <taxon>Araneomorphae</taxon>
        <taxon>Entelegynae</taxon>
        <taxon>Araneoidea</taxon>
        <taxon>Araneidae</taxon>
        <taxon>Araneus</taxon>
    </lineage>
</organism>
<gene>
    <name evidence="1" type="ORF">AVEN_123389_1</name>
</gene>
<evidence type="ECO:0000313" key="1">
    <source>
        <dbReference type="EMBL" id="GBN93957.1"/>
    </source>
</evidence>
<accession>A0A4Y2T0A9</accession>
<evidence type="ECO:0000313" key="2">
    <source>
        <dbReference type="Proteomes" id="UP000499080"/>
    </source>
</evidence>